<evidence type="ECO:0000256" key="1">
    <source>
        <dbReference type="ARBA" id="ARBA00004200"/>
    </source>
</evidence>
<dbReference type="GO" id="GO:0005777">
    <property type="term" value="C:peroxisome"/>
    <property type="evidence" value="ECO:0007669"/>
    <property type="project" value="UniProtKB-SubCell"/>
</dbReference>
<evidence type="ECO:0000256" key="5">
    <source>
        <dbReference type="ARBA" id="ARBA00022787"/>
    </source>
</evidence>
<dbReference type="InterPro" id="IPR008518">
    <property type="entry name" value="Mff/Tango-11"/>
</dbReference>
<dbReference type="Pfam" id="PF22935">
    <property type="entry name" value="RM44_endonuclase"/>
    <property type="match status" value="1"/>
</dbReference>
<reference evidence="12" key="2">
    <citation type="submission" date="2025-09" db="UniProtKB">
        <authorList>
            <consortium name="Ensembl"/>
        </authorList>
    </citation>
    <scope>IDENTIFICATION</scope>
</reference>
<evidence type="ECO:0000256" key="9">
    <source>
        <dbReference type="ARBA" id="ARBA00023136"/>
    </source>
</evidence>
<dbReference type="InterPro" id="IPR000999">
    <property type="entry name" value="RNase_III_dom"/>
</dbReference>
<keyword evidence="6" id="KW-1133">Transmembrane helix</keyword>
<keyword evidence="5" id="KW-1000">Mitochondrion outer membrane</keyword>
<keyword evidence="13" id="KW-1185">Reference proteome</keyword>
<evidence type="ECO:0000256" key="6">
    <source>
        <dbReference type="ARBA" id="ARBA00022989"/>
    </source>
</evidence>
<keyword evidence="7" id="KW-0175">Coiled coil</keyword>
<dbReference type="Proteomes" id="UP000694569">
    <property type="component" value="Unplaced"/>
</dbReference>
<dbReference type="Gene3D" id="1.10.1520.10">
    <property type="entry name" value="Ribonuclease III domain"/>
    <property type="match status" value="1"/>
</dbReference>
<dbReference type="Pfam" id="PF05644">
    <property type="entry name" value="Miff"/>
    <property type="match status" value="1"/>
</dbReference>
<dbReference type="InterPro" id="IPR036389">
    <property type="entry name" value="RNase_III_sf"/>
</dbReference>
<dbReference type="GO" id="GO:0006626">
    <property type="term" value="P:protein targeting to mitochondrion"/>
    <property type="evidence" value="ECO:0007669"/>
    <property type="project" value="TreeGrafter"/>
</dbReference>
<organism evidence="12 13">
    <name type="scientific">Leptobrachium leishanense</name>
    <name type="common">Leishan spiny toad</name>
    <dbReference type="NCBI Taxonomy" id="445787"/>
    <lineage>
        <taxon>Eukaryota</taxon>
        <taxon>Metazoa</taxon>
        <taxon>Chordata</taxon>
        <taxon>Craniata</taxon>
        <taxon>Vertebrata</taxon>
        <taxon>Euteleostomi</taxon>
        <taxon>Amphibia</taxon>
        <taxon>Batrachia</taxon>
        <taxon>Anura</taxon>
        <taxon>Pelobatoidea</taxon>
        <taxon>Megophryidae</taxon>
        <taxon>Leptobrachium</taxon>
    </lineage>
</organism>
<feature type="domain" description="RNase III" evidence="11">
    <location>
        <begin position="302"/>
        <end position="431"/>
    </location>
</feature>
<dbReference type="GeneTree" id="ENSGT00390000009776"/>
<dbReference type="GO" id="GO:0090141">
    <property type="term" value="P:positive regulation of mitochondrial fission"/>
    <property type="evidence" value="ECO:0007669"/>
    <property type="project" value="TreeGrafter"/>
</dbReference>
<name>A0A8C5QIP7_9ANUR</name>
<dbReference type="Ensembl" id="ENSLLET00000039591.1">
    <property type="protein sequence ID" value="ENSLLEP00000038108.1"/>
    <property type="gene ID" value="ENSLLEG00000024157.1"/>
</dbReference>
<dbReference type="PROSITE" id="PS50142">
    <property type="entry name" value="RNASE_3_2"/>
    <property type="match status" value="1"/>
</dbReference>
<sequence>MTRTDYPSPSAEMAKINRMQYEIDYTEGISQRMRVPEQLKVAPGNSASNPNAHPNLSVPGPFMQVPERIVVAGQSEEALFSRPSDLDLIQTTPFELLALKTPPRVLTLSERPLDFLDLERPTPVTPQQEELRSIGRLKRERSASENMARQNGQLIRHDSLPTTPAPTGRPCPAPVLPADGADLFTARGILSLIQTSTRRAYQQVIDVLDENRRPILRGGSPASATHHDNARTTVSTLDSTMELMPDDMNSVDATSLRRQIIKLNRRLLLLEEENKERVKREMIMSQKPNFDYHAEIMAFSKRLNETFTWDLLKTAFVNSSYLVQEMNRRLELGLDKETAALNLQDNQELYQRGSEFTAMYLRERLQHQFPNLSDVGMTALFDYLTGQEIMCYVAQNLALEDLTLSSECPLSPETLQRTFYAVIGALLQSSGPERTGLFIRVGLSQQYMPYVQDIANVH</sequence>
<comment type="similarity">
    <text evidence="3">Belongs to the Tango11 family.</text>
</comment>
<protein>
    <submittedName>
        <fullName evidence="12">Mitochondrial fission factor</fullName>
    </submittedName>
</protein>
<reference evidence="12" key="1">
    <citation type="submission" date="2025-08" db="UniProtKB">
        <authorList>
            <consortium name="Ensembl"/>
        </authorList>
    </citation>
    <scope>IDENTIFICATION</scope>
</reference>
<evidence type="ECO:0000313" key="12">
    <source>
        <dbReference type="Ensembl" id="ENSLLEP00000038108.1"/>
    </source>
</evidence>
<keyword evidence="4" id="KW-0812">Transmembrane</keyword>
<evidence type="ECO:0000256" key="3">
    <source>
        <dbReference type="ARBA" id="ARBA00009806"/>
    </source>
</evidence>
<evidence type="ECO:0000259" key="11">
    <source>
        <dbReference type="PROSITE" id="PS50142"/>
    </source>
</evidence>
<keyword evidence="9" id="KW-0472">Membrane</keyword>
<dbReference type="AlphaFoldDB" id="A0A8C5QIP7"/>
<dbReference type="PANTHER" id="PTHR16501">
    <property type="entry name" value="TRANSPORT AND GOLGI ORGANIZATION PROTEIN 11"/>
    <property type="match status" value="1"/>
</dbReference>
<comment type="subcellular location">
    <subcellularLocation>
        <location evidence="1">Mitochondrion outer membrane</location>
        <topology evidence="1">Single-pass type IV membrane protein</topology>
    </subcellularLocation>
    <subcellularLocation>
        <location evidence="2">Peroxisome</location>
    </subcellularLocation>
</comment>
<dbReference type="OrthoDB" id="5986838at2759"/>
<dbReference type="InterPro" id="IPR055189">
    <property type="entry name" value="RM44_endonuclase"/>
</dbReference>
<dbReference type="GO" id="GO:0005741">
    <property type="term" value="C:mitochondrial outer membrane"/>
    <property type="evidence" value="ECO:0007669"/>
    <property type="project" value="UniProtKB-SubCell"/>
</dbReference>
<evidence type="ECO:0000256" key="7">
    <source>
        <dbReference type="ARBA" id="ARBA00023054"/>
    </source>
</evidence>
<keyword evidence="8" id="KW-0496">Mitochondrion</keyword>
<dbReference type="GO" id="GO:0003723">
    <property type="term" value="F:RNA binding"/>
    <property type="evidence" value="ECO:0007669"/>
    <property type="project" value="UniProtKB-ARBA"/>
</dbReference>
<proteinExistence type="inferred from homology"/>
<evidence type="ECO:0000256" key="2">
    <source>
        <dbReference type="ARBA" id="ARBA00004275"/>
    </source>
</evidence>
<dbReference type="GO" id="GO:0004525">
    <property type="term" value="F:ribonuclease III activity"/>
    <property type="evidence" value="ECO:0007669"/>
    <property type="project" value="InterPro"/>
</dbReference>
<dbReference type="GO" id="GO:0006396">
    <property type="term" value="P:RNA processing"/>
    <property type="evidence" value="ECO:0007669"/>
    <property type="project" value="InterPro"/>
</dbReference>
<evidence type="ECO:0000256" key="4">
    <source>
        <dbReference type="ARBA" id="ARBA00022692"/>
    </source>
</evidence>
<keyword evidence="10" id="KW-0576">Peroxisome</keyword>
<accession>A0A8C5QIP7</accession>
<evidence type="ECO:0000256" key="10">
    <source>
        <dbReference type="ARBA" id="ARBA00023140"/>
    </source>
</evidence>
<dbReference type="SUPFAM" id="SSF69065">
    <property type="entry name" value="RNase III domain-like"/>
    <property type="match status" value="1"/>
</dbReference>
<dbReference type="PANTHER" id="PTHR16501:SF17">
    <property type="entry name" value="MITOCHONDRIAL FISSION FACTOR"/>
    <property type="match status" value="1"/>
</dbReference>
<dbReference type="InterPro" id="IPR039433">
    <property type="entry name" value="Mff-like_dom"/>
</dbReference>
<evidence type="ECO:0000313" key="13">
    <source>
        <dbReference type="Proteomes" id="UP000694569"/>
    </source>
</evidence>
<evidence type="ECO:0000256" key="8">
    <source>
        <dbReference type="ARBA" id="ARBA00023128"/>
    </source>
</evidence>